<evidence type="ECO:0000256" key="13">
    <source>
        <dbReference type="ARBA" id="ARBA00037126"/>
    </source>
</evidence>
<keyword evidence="6" id="KW-0735">Signal-anchor</keyword>
<gene>
    <name evidence="19" type="ORF">AB1Y20_005445</name>
</gene>
<dbReference type="Pfam" id="PF00150">
    <property type="entry name" value="Cellulase"/>
    <property type="match status" value="1"/>
</dbReference>
<keyword evidence="8" id="KW-0472">Membrane</keyword>
<dbReference type="GO" id="GO:0071555">
    <property type="term" value="P:cell wall organization"/>
    <property type="evidence" value="ECO:0007669"/>
    <property type="project" value="UniProtKB-KW"/>
</dbReference>
<evidence type="ECO:0000256" key="7">
    <source>
        <dbReference type="ARBA" id="ARBA00022989"/>
    </source>
</evidence>
<protein>
    <recommendedName>
        <fullName evidence="14">glucan 1,3-beta-glucosidase</fullName>
        <ecNumber evidence="14">3.2.1.58</ecNumber>
    </recommendedName>
    <alternativeName>
        <fullName evidence="15">Exo-1,3-beta-glucanase D</fullName>
    </alternativeName>
</protein>
<evidence type="ECO:0000256" key="6">
    <source>
        <dbReference type="ARBA" id="ARBA00022968"/>
    </source>
</evidence>
<dbReference type="GO" id="GO:0009986">
    <property type="term" value="C:cell surface"/>
    <property type="evidence" value="ECO:0007669"/>
    <property type="project" value="TreeGrafter"/>
</dbReference>
<dbReference type="InterPro" id="IPR001547">
    <property type="entry name" value="Glyco_hydro_5"/>
</dbReference>
<sequence>MASDGDDLEYHTLAGGEPAAEPPPPPSAAPWKLLLLLPALAALLFFGRQPSGASAVGGVRGAVNAAVEAAGDAPRWYGVSLGGWLLMEINPAVRKPGSPLDLRPHWMFDQIAAPSELDFVLQLREEHGDEFAIATMKNHWSRYISDEMLDAAQALGVDTARLPVGYWIMDAPVGGSGSPLEYGISPEGFITGGLNHLKEMLVKLKKRGMRALVDIHAMPCNSACVSDGLSCAGPIAFSREGTPMGVGTIGDLTRCDGGKYATTRKPREGEETWGDVGVNTVAALAKWISELPEEAACVSAFQLANEPALGPPGIYEESVNAWYLRAVPAARKYLPTLPLVLSFIPPTKAVTDFIREELSGQGEIIADHHYYLNWVIFGDPAPPPVPWSELHSLACNAVEKGGMIVYTSAEQKFIVGEWSLAVNLDMKEDLSDPQVRADLTQLYREQLAVFGTTDHMSGAFFWTLRMGSGWDPRPSAKFPHGQQLAGTSAWKSFPEYPFKVWSLLEMAEHGIATPLNLSYASACEK</sequence>
<evidence type="ECO:0000256" key="10">
    <source>
        <dbReference type="ARBA" id="ARBA00023295"/>
    </source>
</evidence>
<evidence type="ECO:0000313" key="20">
    <source>
        <dbReference type="Proteomes" id="UP001515480"/>
    </source>
</evidence>
<proteinExistence type="inferred from homology"/>
<evidence type="ECO:0000259" key="18">
    <source>
        <dbReference type="Pfam" id="PF00150"/>
    </source>
</evidence>
<evidence type="ECO:0000256" key="11">
    <source>
        <dbReference type="ARBA" id="ARBA00023316"/>
    </source>
</evidence>
<keyword evidence="3" id="KW-1003">Cell membrane</keyword>
<dbReference type="Gene3D" id="3.20.20.80">
    <property type="entry name" value="Glycosidases"/>
    <property type="match status" value="1"/>
</dbReference>
<evidence type="ECO:0000256" key="9">
    <source>
        <dbReference type="ARBA" id="ARBA00023180"/>
    </source>
</evidence>
<dbReference type="InterPro" id="IPR050386">
    <property type="entry name" value="Glycosyl_hydrolase_5"/>
</dbReference>
<dbReference type="Proteomes" id="UP001515480">
    <property type="component" value="Unassembled WGS sequence"/>
</dbReference>
<dbReference type="AlphaFoldDB" id="A0AB34J4B8"/>
<evidence type="ECO:0000256" key="17">
    <source>
        <dbReference type="SAM" id="MobiDB-lite"/>
    </source>
</evidence>
<comment type="subcellular location">
    <subcellularLocation>
        <location evidence="1">Cell membrane</location>
        <topology evidence="1">Single-pass type II membrane protein</topology>
    </subcellularLocation>
</comment>
<dbReference type="PANTHER" id="PTHR31297">
    <property type="entry name" value="GLUCAN ENDO-1,6-BETA-GLUCOSIDASE B"/>
    <property type="match status" value="1"/>
</dbReference>
<comment type="catalytic activity">
    <reaction evidence="12">
        <text>Successive hydrolysis of beta-D-glucose units from the non-reducing ends of (1-&gt;3)-beta-D-glucans, releasing alpha-glucose.</text>
        <dbReference type="EC" id="3.2.1.58"/>
    </reaction>
</comment>
<evidence type="ECO:0000256" key="8">
    <source>
        <dbReference type="ARBA" id="ARBA00023136"/>
    </source>
</evidence>
<dbReference type="GO" id="GO:0005576">
    <property type="term" value="C:extracellular region"/>
    <property type="evidence" value="ECO:0007669"/>
    <property type="project" value="TreeGrafter"/>
</dbReference>
<evidence type="ECO:0000256" key="16">
    <source>
        <dbReference type="RuleBase" id="RU361153"/>
    </source>
</evidence>
<keyword evidence="10 16" id="KW-0326">Glycosidase</keyword>
<evidence type="ECO:0000256" key="15">
    <source>
        <dbReference type="ARBA" id="ARBA00041260"/>
    </source>
</evidence>
<dbReference type="GO" id="GO:0004338">
    <property type="term" value="F:glucan exo-1,3-beta-glucosidase activity"/>
    <property type="evidence" value="ECO:0007669"/>
    <property type="project" value="UniProtKB-EC"/>
</dbReference>
<dbReference type="PANTHER" id="PTHR31297:SF34">
    <property type="entry name" value="GLUCAN 1,3-BETA-GLUCOSIDASE 2"/>
    <property type="match status" value="1"/>
</dbReference>
<evidence type="ECO:0000256" key="12">
    <source>
        <dbReference type="ARBA" id="ARBA00036824"/>
    </source>
</evidence>
<feature type="region of interest" description="Disordered" evidence="17">
    <location>
        <begin position="1"/>
        <end position="25"/>
    </location>
</feature>
<keyword evidence="20" id="KW-1185">Reference proteome</keyword>
<comment type="similarity">
    <text evidence="2 16">Belongs to the glycosyl hydrolase 5 (cellulase A) family.</text>
</comment>
<evidence type="ECO:0000256" key="1">
    <source>
        <dbReference type="ARBA" id="ARBA00004401"/>
    </source>
</evidence>
<comment type="caution">
    <text evidence="19">The sequence shown here is derived from an EMBL/GenBank/DDBJ whole genome shotgun (WGS) entry which is preliminary data.</text>
</comment>
<reference evidence="19 20" key="1">
    <citation type="journal article" date="2024" name="Science">
        <title>Giant polyketide synthase enzymes in the biosynthesis of giant marine polyether toxins.</title>
        <authorList>
            <person name="Fallon T.R."/>
            <person name="Shende V.V."/>
            <person name="Wierzbicki I.H."/>
            <person name="Pendleton A.L."/>
            <person name="Watervoot N.F."/>
            <person name="Auber R.P."/>
            <person name="Gonzalez D.J."/>
            <person name="Wisecaver J.H."/>
            <person name="Moore B.S."/>
        </authorList>
    </citation>
    <scope>NUCLEOTIDE SEQUENCE [LARGE SCALE GENOMIC DNA]</scope>
    <source>
        <strain evidence="19 20">12B1</strain>
    </source>
</reference>
<keyword evidence="9" id="KW-0325">Glycoprotein</keyword>
<evidence type="ECO:0000256" key="3">
    <source>
        <dbReference type="ARBA" id="ARBA00022475"/>
    </source>
</evidence>
<keyword evidence="11" id="KW-0961">Cell wall biogenesis/degradation</keyword>
<evidence type="ECO:0000256" key="5">
    <source>
        <dbReference type="ARBA" id="ARBA00022801"/>
    </source>
</evidence>
<name>A0AB34J4B8_PRYPA</name>
<dbReference type="GO" id="GO:0005886">
    <property type="term" value="C:plasma membrane"/>
    <property type="evidence" value="ECO:0007669"/>
    <property type="project" value="UniProtKB-SubCell"/>
</dbReference>
<feature type="domain" description="Glycoside hydrolase family 5" evidence="18">
    <location>
        <begin position="126"/>
        <end position="381"/>
    </location>
</feature>
<dbReference type="EC" id="3.2.1.58" evidence="14"/>
<organism evidence="19 20">
    <name type="scientific">Prymnesium parvum</name>
    <name type="common">Toxic golden alga</name>
    <dbReference type="NCBI Taxonomy" id="97485"/>
    <lineage>
        <taxon>Eukaryota</taxon>
        <taxon>Haptista</taxon>
        <taxon>Haptophyta</taxon>
        <taxon>Prymnesiophyceae</taxon>
        <taxon>Prymnesiales</taxon>
        <taxon>Prymnesiaceae</taxon>
        <taxon>Prymnesium</taxon>
    </lineage>
</organism>
<accession>A0AB34J4B8</accession>
<evidence type="ECO:0000256" key="4">
    <source>
        <dbReference type="ARBA" id="ARBA00022692"/>
    </source>
</evidence>
<dbReference type="EMBL" id="JBGBPQ010000013">
    <property type="protein sequence ID" value="KAL1512179.1"/>
    <property type="molecule type" value="Genomic_DNA"/>
</dbReference>
<comment type="function">
    <text evidence="13">Glucosidase involved in the degradation of cellulosic biomass. Active on lichenan.</text>
</comment>
<dbReference type="InterPro" id="IPR017853">
    <property type="entry name" value="GH"/>
</dbReference>
<evidence type="ECO:0000256" key="14">
    <source>
        <dbReference type="ARBA" id="ARBA00038929"/>
    </source>
</evidence>
<dbReference type="GO" id="GO:0009251">
    <property type="term" value="P:glucan catabolic process"/>
    <property type="evidence" value="ECO:0007669"/>
    <property type="project" value="TreeGrafter"/>
</dbReference>
<dbReference type="SUPFAM" id="SSF51445">
    <property type="entry name" value="(Trans)glycosidases"/>
    <property type="match status" value="1"/>
</dbReference>
<keyword evidence="7" id="KW-1133">Transmembrane helix</keyword>
<keyword evidence="5 16" id="KW-0378">Hydrolase</keyword>
<evidence type="ECO:0000256" key="2">
    <source>
        <dbReference type="ARBA" id="ARBA00005641"/>
    </source>
</evidence>
<evidence type="ECO:0000313" key="19">
    <source>
        <dbReference type="EMBL" id="KAL1512179.1"/>
    </source>
</evidence>
<keyword evidence="4" id="KW-0812">Transmembrane</keyword>